<evidence type="ECO:0000313" key="2">
    <source>
        <dbReference type="EMBL" id="SFF48453.1"/>
    </source>
</evidence>
<gene>
    <name evidence="2" type="ORF">SAMN04488541_104037</name>
</gene>
<dbReference type="Proteomes" id="UP000199513">
    <property type="component" value="Unassembled WGS sequence"/>
</dbReference>
<dbReference type="EMBL" id="FONY01000040">
    <property type="protein sequence ID" value="SFF48453.1"/>
    <property type="molecule type" value="Genomic_DNA"/>
</dbReference>
<dbReference type="AlphaFoldDB" id="A0A1I2J3K2"/>
<dbReference type="InterPro" id="IPR029063">
    <property type="entry name" value="SAM-dependent_MTases_sf"/>
</dbReference>
<dbReference type="GO" id="GO:0006596">
    <property type="term" value="P:polyamine biosynthetic process"/>
    <property type="evidence" value="ECO:0007669"/>
    <property type="project" value="UniProtKB-KW"/>
</dbReference>
<dbReference type="STRING" id="1003.SAMN04488541_104037"/>
<sequence length="215" mass="24537">MKKLLSYLFPITKKISSNINGELEITWADGKKYLNSLHANYSYGSLQKILDFGLSKVNFHQEANLLLLGLGGGSVLKTLREKYQHKGKITAIEIDEVVIQIADEEFRIKQDENLIILCTDAISYVQQCQQVYDLVIIDIFIDDAVPDSLFQFDFWKKLTLLIQKNGYFIFNAGIHQIEDEKVSCICTQLATCFDLSRYEKVEGANTLLIGRKTNK</sequence>
<evidence type="ECO:0000313" key="3">
    <source>
        <dbReference type="Proteomes" id="UP000199513"/>
    </source>
</evidence>
<evidence type="ECO:0000256" key="1">
    <source>
        <dbReference type="ARBA" id="ARBA00023115"/>
    </source>
</evidence>
<reference evidence="2 3" key="1">
    <citation type="submission" date="2016-10" db="EMBL/GenBank/DDBJ databases">
        <authorList>
            <person name="de Groot N.N."/>
        </authorList>
    </citation>
    <scope>NUCLEOTIDE SEQUENCE [LARGE SCALE GENOMIC DNA]</scope>
    <source>
        <strain>GEY</strain>
        <strain evidence="3">DSM 9560</strain>
    </source>
</reference>
<organism evidence="2 3">
    <name type="scientific">Thermoflexibacter ruber</name>
    <dbReference type="NCBI Taxonomy" id="1003"/>
    <lineage>
        <taxon>Bacteria</taxon>
        <taxon>Pseudomonadati</taxon>
        <taxon>Bacteroidota</taxon>
        <taxon>Cytophagia</taxon>
        <taxon>Cytophagales</taxon>
        <taxon>Thermoflexibacteraceae</taxon>
        <taxon>Thermoflexibacter</taxon>
    </lineage>
</organism>
<dbReference type="Pfam" id="PF01564">
    <property type="entry name" value="Spermine_synth"/>
    <property type="match status" value="1"/>
</dbReference>
<name>A0A1I2J3K2_9BACT</name>
<dbReference type="Gene3D" id="3.40.50.150">
    <property type="entry name" value="Vaccinia Virus protein VP39"/>
    <property type="match status" value="1"/>
</dbReference>
<accession>A0A1I2J3K2</accession>
<proteinExistence type="predicted"/>
<dbReference type="OrthoDB" id="650847at2"/>
<dbReference type="PANTHER" id="PTHR43317:SF1">
    <property type="entry name" value="THERMOSPERMINE SYNTHASE ACAULIS5"/>
    <property type="match status" value="1"/>
</dbReference>
<protein>
    <submittedName>
        <fullName evidence="2">Spermine/spermidine synthase</fullName>
    </submittedName>
</protein>
<dbReference type="PANTHER" id="PTHR43317">
    <property type="entry name" value="THERMOSPERMINE SYNTHASE ACAULIS5"/>
    <property type="match status" value="1"/>
</dbReference>
<keyword evidence="1" id="KW-0620">Polyamine biosynthesis</keyword>
<dbReference type="RefSeq" id="WP_091548910.1">
    <property type="nucleotide sequence ID" value="NZ_FONY01000040.1"/>
</dbReference>
<keyword evidence="3" id="KW-1185">Reference proteome</keyword>
<dbReference type="SUPFAM" id="SSF53335">
    <property type="entry name" value="S-adenosyl-L-methionine-dependent methyltransferases"/>
    <property type="match status" value="1"/>
</dbReference>
<dbReference type="NCBIfam" id="NF037959">
    <property type="entry name" value="MFS_SpdSyn"/>
    <property type="match status" value="1"/>
</dbReference>